<evidence type="ECO:0000313" key="1">
    <source>
        <dbReference type="EMBL" id="VDK78341.1"/>
    </source>
</evidence>
<sequence length="70" mass="8285">MEKELRAMRHDLTAKEELTKMYEQQLKHLHKYKEDNDIQVCHLKDGAGASKTWHLECNTPKLELFFATVL</sequence>
<reference evidence="3" key="1">
    <citation type="submission" date="2016-06" db="UniProtKB">
        <authorList>
            <consortium name="WormBaseParasite"/>
        </authorList>
    </citation>
    <scope>IDENTIFICATION</scope>
</reference>
<gene>
    <name evidence="1" type="ORF">GPUH_LOCUS9842</name>
</gene>
<dbReference type="Proteomes" id="UP000271098">
    <property type="component" value="Unassembled WGS sequence"/>
</dbReference>
<name>A0A183DMA0_9BILA</name>
<keyword evidence="2" id="KW-1185">Reference proteome</keyword>
<dbReference type="AlphaFoldDB" id="A0A183DMA0"/>
<protein>
    <submittedName>
        <fullName evidence="3">Coiled-coil domain-containing protein 77</fullName>
    </submittedName>
</protein>
<reference evidence="1 2" key="2">
    <citation type="submission" date="2018-11" db="EMBL/GenBank/DDBJ databases">
        <authorList>
            <consortium name="Pathogen Informatics"/>
        </authorList>
    </citation>
    <scope>NUCLEOTIDE SEQUENCE [LARGE SCALE GENOMIC DNA]</scope>
</reference>
<organism evidence="3">
    <name type="scientific">Gongylonema pulchrum</name>
    <dbReference type="NCBI Taxonomy" id="637853"/>
    <lineage>
        <taxon>Eukaryota</taxon>
        <taxon>Metazoa</taxon>
        <taxon>Ecdysozoa</taxon>
        <taxon>Nematoda</taxon>
        <taxon>Chromadorea</taxon>
        <taxon>Rhabditida</taxon>
        <taxon>Spirurina</taxon>
        <taxon>Spiruromorpha</taxon>
        <taxon>Spiruroidea</taxon>
        <taxon>Gongylonematidae</taxon>
        <taxon>Gongylonema</taxon>
    </lineage>
</organism>
<accession>A0A183DMA0</accession>
<evidence type="ECO:0000313" key="3">
    <source>
        <dbReference type="WBParaSite" id="GPUH_0000985201-mRNA-1"/>
    </source>
</evidence>
<dbReference type="EMBL" id="UYRT01034272">
    <property type="protein sequence ID" value="VDK78341.1"/>
    <property type="molecule type" value="Genomic_DNA"/>
</dbReference>
<proteinExistence type="predicted"/>
<evidence type="ECO:0000313" key="2">
    <source>
        <dbReference type="Proteomes" id="UP000271098"/>
    </source>
</evidence>
<dbReference type="WBParaSite" id="GPUH_0000985201-mRNA-1">
    <property type="protein sequence ID" value="GPUH_0000985201-mRNA-1"/>
    <property type="gene ID" value="GPUH_0000985201"/>
</dbReference>